<name>A0A1S7QD05_9HYPH</name>
<gene>
    <name evidence="8" type="primary">cpaA</name>
    <name evidence="8" type="ORF">AGR7C_Cc260426</name>
</gene>
<dbReference type="PANTHER" id="PTHR36506:SF1">
    <property type="entry name" value="PREFLAGELLIN PEPTIDASE"/>
    <property type="match status" value="1"/>
</dbReference>
<evidence type="ECO:0000313" key="9">
    <source>
        <dbReference type="Proteomes" id="UP000191987"/>
    </source>
</evidence>
<dbReference type="EMBL" id="FBWG01000019">
    <property type="protein sequence ID" value="CUX34577.1"/>
    <property type="molecule type" value="Genomic_DNA"/>
</dbReference>
<evidence type="ECO:0000256" key="3">
    <source>
        <dbReference type="ARBA" id="ARBA00022692"/>
    </source>
</evidence>
<keyword evidence="3 6" id="KW-0812">Transmembrane</keyword>
<keyword evidence="2" id="KW-1003">Cell membrane</keyword>
<dbReference type="GO" id="GO:0005886">
    <property type="term" value="C:plasma membrane"/>
    <property type="evidence" value="ECO:0007669"/>
    <property type="project" value="UniProtKB-SubCell"/>
</dbReference>
<evidence type="ECO:0000256" key="5">
    <source>
        <dbReference type="ARBA" id="ARBA00023136"/>
    </source>
</evidence>
<organism evidence="8 9">
    <name type="scientific">Agrobacterium deltaense Zutra 3/1</name>
    <dbReference type="NCBI Taxonomy" id="1183427"/>
    <lineage>
        <taxon>Bacteria</taxon>
        <taxon>Pseudomonadati</taxon>
        <taxon>Pseudomonadota</taxon>
        <taxon>Alphaproteobacteria</taxon>
        <taxon>Hyphomicrobiales</taxon>
        <taxon>Rhizobiaceae</taxon>
        <taxon>Rhizobium/Agrobacterium group</taxon>
        <taxon>Agrobacterium</taxon>
    </lineage>
</organism>
<evidence type="ECO:0000313" key="8">
    <source>
        <dbReference type="EMBL" id="CUX34577.1"/>
    </source>
</evidence>
<dbReference type="GO" id="GO:0004190">
    <property type="term" value="F:aspartic-type endopeptidase activity"/>
    <property type="evidence" value="ECO:0007669"/>
    <property type="project" value="InterPro"/>
</dbReference>
<reference evidence="8 9" key="1">
    <citation type="submission" date="2016-01" db="EMBL/GenBank/DDBJ databases">
        <authorList>
            <person name="Oliw E.H."/>
        </authorList>
    </citation>
    <scope>NUCLEOTIDE SEQUENCE [LARGE SCALE GENOMIC DNA]</scope>
    <source>
        <strain evidence="8 9">Zutra 3-1</strain>
    </source>
</reference>
<accession>A0A1S7QD05</accession>
<dbReference type="RefSeq" id="WP_080818251.1">
    <property type="nucleotide sequence ID" value="NZ_LT009748.1"/>
</dbReference>
<feature type="domain" description="Prepilin type IV endopeptidase peptidase" evidence="7">
    <location>
        <begin position="9"/>
        <end position="112"/>
    </location>
</feature>
<feature type="transmembrane region" description="Helical" evidence="6">
    <location>
        <begin position="33"/>
        <end position="50"/>
    </location>
</feature>
<evidence type="ECO:0000256" key="2">
    <source>
        <dbReference type="ARBA" id="ARBA00022475"/>
    </source>
</evidence>
<dbReference type="Pfam" id="PF01478">
    <property type="entry name" value="Peptidase_A24"/>
    <property type="match status" value="1"/>
</dbReference>
<dbReference type="Gene3D" id="1.20.120.1220">
    <property type="match status" value="1"/>
</dbReference>
<evidence type="ECO:0000259" key="7">
    <source>
        <dbReference type="Pfam" id="PF01478"/>
    </source>
</evidence>
<dbReference type="AlphaFoldDB" id="A0A1S7QD05"/>
<evidence type="ECO:0000256" key="4">
    <source>
        <dbReference type="ARBA" id="ARBA00022989"/>
    </source>
</evidence>
<feature type="transmembrane region" description="Helical" evidence="6">
    <location>
        <begin position="57"/>
        <end position="77"/>
    </location>
</feature>
<dbReference type="InterPro" id="IPR000045">
    <property type="entry name" value="Prepilin_IV_endopep_pep"/>
</dbReference>
<evidence type="ECO:0000256" key="6">
    <source>
        <dbReference type="SAM" id="Phobius"/>
    </source>
</evidence>
<sequence>MIIAAIFLIAPFCFALAAFTDLLSMSIPNRIPAFMLLSFLIIAPFSGLSWESIGMSVVASILVFLACFGLFLTNTMGGGDAKLMTAAAAWYGFNVSLIEFLLAVSLAGGLLTVMILVLRSRSQEILIAGLPIPDSLLMTNKIPYGIGIAIAGFLTYGETPIVNMALVRLS</sequence>
<keyword evidence="4 6" id="KW-1133">Transmembrane helix</keyword>
<dbReference type="InterPro" id="IPR052218">
    <property type="entry name" value="Preflagellin_Peptidase"/>
</dbReference>
<dbReference type="Proteomes" id="UP000191987">
    <property type="component" value="Unassembled WGS sequence"/>
</dbReference>
<proteinExistence type="predicted"/>
<feature type="transmembrane region" description="Helical" evidence="6">
    <location>
        <begin position="97"/>
        <end position="118"/>
    </location>
</feature>
<dbReference type="PANTHER" id="PTHR36506">
    <property type="entry name" value="PREFLAGELLIN PEPTIDASE"/>
    <property type="match status" value="1"/>
</dbReference>
<protein>
    <submittedName>
        <fullName evidence="8">Prepilin peptidase, component of type IV pilus</fullName>
    </submittedName>
</protein>
<comment type="subcellular location">
    <subcellularLocation>
        <location evidence="1">Cell membrane</location>
        <topology evidence="1">Multi-pass membrane protein</topology>
    </subcellularLocation>
</comment>
<keyword evidence="5 6" id="KW-0472">Membrane</keyword>
<evidence type="ECO:0000256" key="1">
    <source>
        <dbReference type="ARBA" id="ARBA00004651"/>
    </source>
</evidence>